<reference evidence="1" key="1">
    <citation type="submission" date="2019-08" db="EMBL/GenBank/DDBJ databases">
        <authorList>
            <person name="Kucharzyk K."/>
            <person name="Murdoch R.W."/>
            <person name="Higgins S."/>
            <person name="Loffler F."/>
        </authorList>
    </citation>
    <scope>NUCLEOTIDE SEQUENCE</scope>
</reference>
<name>A0A645IQ32_9ZZZZ</name>
<protein>
    <submittedName>
        <fullName evidence="1">Uncharacterized protein</fullName>
    </submittedName>
</protein>
<gene>
    <name evidence="1" type="ORF">SDC9_201001</name>
</gene>
<dbReference type="EMBL" id="VSSQ01120369">
    <property type="protein sequence ID" value="MPN53337.1"/>
    <property type="molecule type" value="Genomic_DNA"/>
</dbReference>
<organism evidence="1">
    <name type="scientific">bioreactor metagenome</name>
    <dbReference type="NCBI Taxonomy" id="1076179"/>
    <lineage>
        <taxon>unclassified sequences</taxon>
        <taxon>metagenomes</taxon>
        <taxon>ecological metagenomes</taxon>
    </lineage>
</organism>
<accession>A0A645IQ32</accession>
<proteinExistence type="predicted"/>
<sequence length="60" mass="6709">MFFGPQIVEIGQFDDDVQFFIVILAAGTELLGQERVEIDGTAELAEQSPQTLQTADFRYV</sequence>
<evidence type="ECO:0000313" key="1">
    <source>
        <dbReference type="EMBL" id="MPN53337.1"/>
    </source>
</evidence>
<dbReference type="AlphaFoldDB" id="A0A645IQ32"/>
<comment type="caution">
    <text evidence="1">The sequence shown here is derived from an EMBL/GenBank/DDBJ whole genome shotgun (WGS) entry which is preliminary data.</text>
</comment>